<feature type="transmembrane region" description="Helical" evidence="9">
    <location>
        <begin position="137"/>
        <end position="159"/>
    </location>
</feature>
<dbReference type="InterPro" id="IPR036259">
    <property type="entry name" value="MFS_trans_sf"/>
</dbReference>
<reference evidence="11 12" key="1">
    <citation type="journal article" date="2015" name="Mol. Biochem. Parasitol.">
        <title>Identification of polymorphic genes for use in assemblage B genotyping assays through comparative genomics of multiple assemblage B Giardia duodenalis isolates.</title>
        <authorList>
            <person name="Wielinga C."/>
            <person name="Thompson R.C."/>
            <person name="Monis P."/>
            <person name="Ryan U."/>
        </authorList>
    </citation>
    <scope>NUCLEOTIDE SEQUENCE [LARGE SCALE GENOMIC DNA]</scope>
    <source>
        <strain evidence="11 12">BAH15c1</strain>
    </source>
</reference>
<feature type="domain" description="Amino acid transporter transmembrane" evidence="10">
    <location>
        <begin position="67"/>
        <end position="233"/>
    </location>
</feature>
<feature type="transmembrane region" description="Helical" evidence="9">
    <location>
        <begin position="438"/>
        <end position="458"/>
    </location>
</feature>
<evidence type="ECO:0000313" key="12">
    <source>
        <dbReference type="Proteomes" id="UP000070089"/>
    </source>
</evidence>
<dbReference type="AlphaFoldDB" id="A0A132NZD5"/>
<evidence type="ECO:0000259" key="10">
    <source>
        <dbReference type="Pfam" id="PF01490"/>
    </source>
</evidence>
<comment type="similarity">
    <text evidence="2">Belongs to the amino acid/polyamine transporter 2 family.</text>
</comment>
<evidence type="ECO:0000256" key="4">
    <source>
        <dbReference type="ARBA" id="ARBA00022692"/>
    </source>
</evidence>
<dbReference type="EMBL" id="JXTI01000008">
    <property type="protein sequence ID" value="KWX15436.1"/>
    <property type="molecule type" value="Genomic_DNA"/>
</dbReference>
<feature type="transmembrane region" description="Helical" evidence="9">
    <location>
        <begin position="376"/>
        <end position="400"/>
    </location>
</feature>
<feature type="transmembrane region" description="Helical" evidence="9">
    <location>
        <begin position="62"/>
        <end position="85"/>
    </location>
</feature>
<evidence type="ECO:0000256" key="3">
    <source>
        <dbReference type="ARBA" id="ARBA00022448"/>
    </source>
</evidence>
<comment type="subcellular location">
    <subcellularLocation>
        <location evidence="1">Membrane</location>
        <topology evidence="1">Multi-pass membrane protein</topology>
    </subcellularLocation>
</comment>
<evidence type="ECO:0000256" key="1">
    <source>
        <dbReference type="ARBA" id="ARBA00004141"/>
    </source>
</evidence>
<evidence type="ECO:0000256" key="9">
    <source>
        <dbReference type="SAM" id="Phobius"/>
    </source>
</evidence>
<dbReference type="Pfam" id="PF01490">
    <property type="entry name" value="Aa_trans"/>
    <property type="match status" value="2"/>
</dbReference>
<comment type="caution">
    <text evidence="11">The sequence shown here is derived from an EMBL/GenBank/DDBJ whole genome shotgun (WGS) entry which is preliminary data.</text>
</comment>
<gene>
    <name evidence="11" type="ORF">QR46_0530</name>
</gene>
<feature type="compositionally biased region" description="Basic and acidic residues" evidence="8">
    <location>
        <begin position="530"/>
        <end position="555"/>
    </location>
</feature>
<keyword evidence="5" id="KW-0029">Amino-acid transport</keyword>
<evidence type="ECO:0000256" key="6">
    <source>
        <dbReference type="ARBA" id="ARBA00022989"/>
    </source>
</evidence>
<dbReference type="InterPro" id="IPR013057">
    <property type="entry name" value="AA_transpt_TM"/>
</dbReference>
<evidence type="ECO:0000256" key="2">
    <source>
        <dbReference type="ARBA" id="ARBA00008066"/>
    </source>
</evidence>
<evidence type="ECO:0000313" key="11">
    <source>
        <dbReference type="EMBL" id="KWX15436.1"/>
    </source>
</evidence>
<feature type="region of interest" description="Disordered" evidence="8">
    <location>
        <begin position="613"/>
        <end position="633"/>
    </location>
</feature>
<dbReference type="Proteomes" id="UP000070089">
    <property type="component" value="Unassembled WGS sequence"/>
</dbReference>
<feature type="transmembrane region" description="Helical" evidence="9">
    <location>
        <begin position="179"/>
        <end position="197"/>
    </location>
</feature>
<evidence type="ECO:0000256" key="8">
    <source>
        <dbReference type="SAM" id="MobiDB-lite"/>
    </source>
</evidence>
<dbReference type="GO" id="GO:0016020">
    <property type="term" value="C:membrane"/>
    <property type="evidence" value="ECO:0007669"/>
    <property type="project" value="UniProtKB-SubCell"/>
</dbReference>
<protein>
    <submittedName>
        <fullName evidence="11">Amino acid transporter</fullName>
    </submittedName>
</protein>
<feature type="transmembrane region" description="Helical" evidence="9">
    <location>
        <begin position="332"/>
        <end position="356"/>
    </location>
</feature>
<keyword evidence="7 9" id="KW-0472">Membrane</keyword>
<keyword evidence="4 9" id="KW-0812">Transmembrane</keyword>
<feature type="region of interest" description="Disordered" evidence="8">
    <location>
        <begin position="530"/>
        <end position="556"/>
    </location>
</feature>
<feature type="domain" description="Amino acid transporter transmembrane" evidence="10">
    <location>
        <begin position="291"/>
        <end position="459"/>
    </location>
</feature>
<feature type="transmembrane region" description="Helical" evidence="9">
    <location>
        <begin position="209"/>
        <end position="230"/>
    </location>
</feature>
<name>A0A132NZD5_GIAIN</name>
<dbReference type="PANTHER" id="PTHR22950:SF458">
    <property type="entry name" value="SODIUM-COUPLED NEUTRAL AMINO ACID TRANSPORTER 11-RELATED"/>
    <property type="match status" value="1"/>
</dbReference>
<organism evidence="11 12">
    <name type="scientific">Giardia duodenalis assemblage B</name>
    <dbReference type="NCBI Taxonomy" id="1394984"/>
    <lineage>
        <taxon>Eukaryota</taxon>
        <taxon>Metamonada</taxon>
        <taxon>Diplomonadida</taxon>
        <taxon>Hexamitidae</taxon>
        <taxon>Giardiinae</taxon>
        <taxon>Giardia</taxon>
    </lineage>
</organism>
<evidence type="ECO:0000256" key="5">
    <source>
        <dbReference type="ARBA" id="ARBA00022970"/>
    </source>
</evidence>
<dbReference type="SUPFAM" id="SSF103473">
    <property type="entry name" value="MFS general substrate transporter"/>
    <property type="match status" value="1"/>
</dbReference>
<evidence type="ECO:0000256" key="7">
    <source>
        <dbReference type="ARBA" id="ARBA00023136"/>
    </source>
</evidence>
<keyword evidence="6 9" id="KW-1133">Transmembrane helix</keyword>
<accession>A0A132NZD5</accession>
<feature type="transmembrane region" description="Helical" evidence="9">
    <location>
        <begin position="91"/>
        <end position="116"/>
    </location>
</feature>
<dbReference type="PANTHER" id="PTHR22950">
    <property type="entry name" value="AMINO ACID TRANSPORTER"/>
    <property type="match status" value="1"/>
</dbReference>
<keyword evidence="3" id="KW-0813">Transport</keyword>
<feature type="transmembrane region" description="Helical" evidence="9">
    <location>
        <begin position="754"/>
        <end position="777"/>
    </location>
</feature>
<proteinExistence type="inferred from homology"/>
<dbReference type="GO" id="GO:0015179">
    <property type="term" value="F:L-amino acid transmembrane transporter activity"/>
    <property type="evidence" value="ECO:0007669"/>
    <property type="project" value="TreeGrafter"/>
</dbReference>
<sequence length="786" mass="86576">MLSRKVLNFLKCTYFLKPIDTNWEHSLMVQKSERRALESLSGDAVKLSAGSAKVKKEQSDFLATYGTALTLSNTMVGAALLSLPFTIVRLGWVTALVIMAFAFTYSLFGFYAIIDTAHFTESRTLRGCVVSIFGKKIAMAMDVCIVLMYTGLLVVYISICGEYISACITGFSHGKASFRLEYIKVIIGVVLIPTTILKSPAALSNISGFCILFILITVLSVFSYFIAGLVTQEVACNVEGITGSSLYGKALANSFTAPVSDSNIGTWKPFPSPLLIYAPAHTVPWKAFLEIVRRVSVFMPLFGCHASIAPLLSELQGSPNKRRLLLKKAITIAITVSLILYLLNGIGAALMFNQVIQANVLISFPPSNIYMTVIRLLYAFVVALSFAIIMFPIRVIIMSWWNIDKQTRKGSIIFVIIGISLTILAVLMSTFIPSIDTVFNAIAALFGIAVYWLVPLFIRWKVPEVAARSRVPRTDDDEEVGYVNPETSPEPHRRDTVLKRGRTDSVAVGAFAFLGMTMGQARTMSKVFTRERSINNRERSRSQIRTEQRATETRNRAATLAAPQKIEAASILSIKGYSPQMKMSKPQLADTVPYVAASGVEEVGGSSHNIWQESGQSVDPSMPSAPLGTSVPCSELSIPEVKTSIPRRMSQRAPPSPIYKPEDTAMKRYRAQSIADSKPTHTFDLLTEQTNARNASLLADPNLPEDVRIALEVAAELEQNVGTLEAPNEEYPEPDMTDPWRVALLKKMTKCRKVVIICSACVIVVMNLTAFFLSTFVNTDTFSWIF</sequence>
<feature type="transmembrane region" description="Helical" evidence="9">
    <location>
        <begin position="412"/>
        <end position="432"/>
    </location>
</feature>
<dbReference type="VEuPathDB" id="GiardiaDB:QR46_0530"/>
<dbReference type="OrthoDB" id="438545at2759"/>